<comment type="caution">
    <text evidence="1">The sequence shown here is derived from an EMBL/GenBank/DDBJ whole genome shotgun (WGS) entry which is preliminary data.</text>
</comment>
<evidence type="ECO:0000313" key="2">
    <source>
        <dbReference type="Proteomes" id="UP000814033"/>
    </source>
</evidence>
<organism evidence="1 2">
    <name type="scientific">Auriscalpium vulgare</name>
    <dbReference type="NCBI Taxonomy" id="40419"/>
    <lineage>
        <taxon>Eukaryota</taxon>
        <taxon>Fungi</taxon>
        <taxon>Dikarya</taxon>
        <taxon>Basidiomycota</taxon>
        <taxon>Agaricomycotina</taxon>
        <taxon>Agaricomycetes</taxon>
        <taxon>Russulales</taxon>
        <taxon>Auriscalpiaceae</taxon>
        <taxon>Auriscalpium</taxon>
    </lineage>
</organism>
<name>A0ACB8R9P9_9AGAM</name>
<accession>A0ACB8R9P9</accession>
<dbReference type="Proteomes" id="UP000814033">
    <property type="component" value="Unassembled WGS sequence"/>
</dbReference>
<sequence length="346" mass="36137">MGNVWGLRRVCLAVGSRGWGAGAGWQVRVGGAKALCGAGRGAAGGRGWAGAKRRTQARASETASRSFPASAVVTPSRRLLGAFPATGTGPHLSARPSQKSSRVAVAAPAWCADPAQAATVCAGLPAPGRRGPSPDPASESRPRAASLSPQSAATPSTPSPSPQLRRIPPHGILRLAFVFVDPSSVPFRPRPTQTPSSLTRQHPRCCPQAPPRIPRSTGSLPRPTFAHPGPSGPLVVAGNLLLRHTSQQSRRRCSRHAAVSPRSGGLHDVPGSSPYVSGCAEACYKRRLTCLFSPSTSPSPHHLQLVRPRLRVPPSVPSSTSAGATEGPRVLRLDLPRPPRSPSWRP</sequence>
<evidence type="ECO:0000313" key="1">
    <source>
        <dbReference type="EMBL" id="KAI0040819.1"/>
    </source>
</evidence>
<reference evidence="1" key="2">
    <citation type="journal article" date="2022" name="New Phytol.">
        <title>Evolutionary transition to the ectomycorrhizal habit in the genomes of a hyperdiverse lineage of mushroom-forming fungi.</title>
        <authorList>
            <person name="Looney B."/>
            <person name="Miyauchi S."/>
            <person name="Morin E."/>
            <person name="Drula E."/>
            <person name="Courty P.E."/>
            <person name="Kohler A."/>
            <person name="Kuo A."/>
            <person name="LaButti K."/>
            <person name="Pangilinan J."/>
            <person name="Lipzen A."/>
            <person name="Riley R."/>
            <person name="Andreopoulos W."/>
            <person name="He G."/>
            <person name="Johnson J."/>
            <person name="Nolan M."/>
            <person name="Tritt A."/>
            <person name="Barry K.W."/>
            <person name="Grigoriev I.V."/>
            <person name="Nagy L.G."/>
            <person name="Hibbett D."/>
            <person name="Henrissat B."/>
            <person name="Matheny P.B."/>
            <person name="Labbe J."/>
            <person name="Martin F.M."/>
        </authorList>
    </citation>
    <scope>NUCLEOTIDE SEQUENCE</scope>
    <source>
        <strain evidence="1">FP105234-sp</strain>
    </source>
</reference>
<dbReference type="EMBL" id="MU276165">
    <property type="protein sequence ID" value="KAI0040819.1"/>
    <property type="molecule type" value="Genomic_DNA"/>
</dbReference>
<proteinExistence type="predicted"/>
<protein>
    <submittedName>
        <fullName evidence="1">Uncharacterized protein</fullName>
    </submittedName>
</protein>
<gene>
    <name evidence="1" type="ORF">FA95DRAFT_812729</name>
</gene>
<reference evidence="1" key="1">
    <citation type="submission" date="2021-02" db="EMBL/GenBank/DDBJ databases">
        <authorList>
            <consortium name="DOE Joint Genome Institute"/>
            <person name="Ahrendt S."/>
            <person name="Looney B.P."/>
            <person name="Miyauchi S."/>
            <person name="Morin E."/>
            <person name="Drula E."/>
            <person name="Courty P.E."/>
            <person name="Chicoki N."/>
            <person name="Fauchery L."/>
            <person name="Kohler A."/>
            <person name="Kuo A."/>
            <person name="Labutti K."/>
            <person name="Pangilinan J."/>
            <person name="Lipzen A."/>
            <person name="Riley R."/>
            <person name="Andreopoulos W."/>
            <person name="He G."/>
            <person name="Johnson J."/>
            <person name="Barry K.W."/>
            <person name="Grigoriev I.V."/>
            <person name="Nagy L."/>
            <person name="Hibbett D."/>
            <person name="Henrissat B."/>
            <person name="Matheny P.B."/>
            <person name="Labbe J."/>
            <person name="Martin F."/>
        </authorList>
    </citation>
    <scope>NUCLEOTIDE SEQUENCE</scope>
    <source>
        <strain evidence="1">FP105234-sp</strain>
    </source>
</reference>
<keyword evidence="2" id="KW-1185">Reference proteome</keyword>